<gene>
    <name evidence="1" type="ORF">KHC33_05805</name>
</gene>
<sequence>MKVEKPAFPVVVANLAPGMVVDIRALEQISVREPCEIIVYFEKDLAYNSTYEKDLNEYGKFEEHERPFIHLPVFLEIQREMNPAFNEALSVIPLGVSIVRIEQDGTIPRVIGLLPFLDEMDVS</sequence>
<dbReference type="AlphaFoldDB" id="A0A8E7B318"/>
<dbReference type="KEGG" id="mrtj:KHC33_05805"/>
<name>A0A8E7B318_9EURY</name>
<dbReference type="EMBL" id="CP075546">
    <property type="protein sequence ID" value="QVV90009.1"/>
    <property type="molecule type" value="Genomic_DNA"/>
</dbReference>
<dbReference type="Proteomes" id="UP000680656">
    <property type="component" value="Chromosome"/>
</dbReference>
<keyword evidence="2" id="KW-1185">Reference proteome</keyword>
<reference evidence="1 2" key="1">
    <citation type="submission" date="2021-05" db="EMBL/GenBank/DDBJ databases">
        <title>A novel Methanospirillum isolate from a pyrite-forming mixed culture.</title>
        <authorList>
            <person name="Bunk B."/>
            <person name="Sproer C."/>
            <person name="Spring S."/>
            <person name="Pester M."/>
        </authorList>
    </citation>
    <scope>NUCLEOTIDE SEQUENCE [LARGE SCALE GENOMIC DNA]</scope>
    <source>
        <strain evidence="1 2">J.3.6.1-F.2.7.3</strain>
    </source>
</reference>
<accession>A0A8E7B318</accession>
<protein>
    <submittedName>
        <fullName evidence="1">Uncharacterized protein</fullName>
    </submittedName>
</protein>
<organism evidence="1 2">
    <name type="scientific">Methanospirillum purgamenti</name>
    <dbReference type="NCBI Taxonomy" id="2834276"/>
    <lineage>
        <taxon>Archaea</taxon>
        <taxon>Methanobacteriati</taxon>
        <taxon>Methanobacteriota</taxon>
        <taxon>Stenosarchaea group</taxon>
        <taxon>Methanomicrobia</taxon>
        <taxon>Methanomicrobiales</taxon>
        <taxon>Methanospirillaceae</taxon>
        <taxon>Methanospirillum</taxon>
    </lineage>
</organism>
<proteinExistence type="predicted"/>
<dbReference type="RefSeq" id="WP_214420787.1">
    <property type="nucleotide sequence ID" value="NZ_CP075546.1"/>
</dbReference>
<dbReference type="GeneID" id="65567852"/>
<evidence type="ECO:0000313" key="1">
    <source>
        <dbReference type="EMBL" id="QVV90009.1"/>
    </source>
</evidence>
<evidence type="ECO:0000313" key="2">
    <source>
        <dbReference type="Proteomes" id="UP000680656"/>
    </source>
</evidence>